<dbReference type="HAMAP" id="MF_01471">
    <property type="entry name" value="Cas2"/>
    <property type="match status" value="1"/>
</dbReference>
<dbReference type="PANTHER" id="PTHR34405:SF3">
    <property type="entry name" value="CRISPR-ASSOCIATED ENDORIBONUCLEASE CAS2 3"/>
    <property type="match status" value="1"/>
</dbReference>
<sequence>MVYVVCFDISDDRVRYRAVKLLKGLGRRVQKSVFECTDLSEHQLLVLQNRMEALIDHGSDSVRYYRLCKACVQEVEWTGQGEMPRQDRFMVV</sequence>
<dbReference type="SUPFAM" id="SSF143430">
    <property type="entry name" value="TTP0101/SSO1404-like"/>
    <property type="match status" value="1"/>
</dbReference>
<evidence type="ECO:0000256" key="3">
    <source>
        <dbReference type="ARBA" id="ARBA00022722"/>
    </source>
</evidence>
<proteinExistence type="inferred from homology"/>
<comment type="cofactor">
    <cofactor evidence="1 9">
        <name>Mg(2+)</name>
        <dbReference type="ChEBI" id="CHEBI:18420"/>
    </cofactor>
</comment>
<dbReference type="Pfam" id="PF09827">
    <property type="entry name" value="CRISPR_Cas2"/>
    <property type="match status" value="1"/>
</dbReference>
<dbReference type="NCBIfam" id="TIGR01573">
    <property type="entry name" value="cas2"/>
    <property type="match status" value="1"/>
</dbReference>
<dbReference type="PIRSF" id="PIRSF032582">
    <property type="entry name" value="Cas2"/>
    <property type="match status" value="1"/>
</dbReference>
<dbReference type="AlphaFoldDB" id="A0A7T5VEU2"/>
<dbReference type="RefSeq" id="WP_199262879.1">
    <property type="nucleotide sequence ID" value="NZ_CP054140.1"/>
</dbReference>
<reference evidence="11 12" key="1">
    <citation type="submission" date="2020-05" db="EMBL/GenBank/DDBJ databases">
        <title>Complete genome of Desulfobulbus oligotrophicus.</title>
        <authorList>
            <person name="Podar M."/>
        </authorList>
    </citation>
    <scope>NUCLEOTIDE SEQUENCE [LARGE SCALE GENOMIC DNA]</scope>
    <source>
        <strain evidence="11 12">Prop6</strain>
    </source>
</reference>
<dbReference type="CDD" id="cd09725">
    <property type="entry name" value="Cas2_I_II_III"/>
    <property type="match status" value="1"/>
</dbReference>
<dbReference type="InterPro" id="IPR019199">
    <property type="entry name" value="Virulence_VapD/CRISPR_Cas2"/>
</dbReference>
<evidence type="ECO:0000256" key="4">
    <source>
        <dbReference type="ARBA" id="ARBA00022723"/>
    </source>
</evidence>
<evidence type="ECO:0000256" key="2">
    <source>
        <dbReference type="ARBA" id="ARBA00009959"/>
    </source>
</evidence>
<dbReference type="GO" id="GO:0046872">
    <property type="term" value="F:metal ion binding"/>
    <property type="evidence" value="ECO:0007669"/>
    <property type="project" value="UniProtKB-UniRule"/>
</dbReference>
<evidence type="ECO:0000313" key="12">
    <source>
        <dbReference type="Proteomes" id="UP000596092"/>
    </source>
</evidence>
<evidence type="ECO:0000313" key="11">
    <source>
        <dbReference type="EMBL" id="QQG66599.1"/>
    </source>
</evidence>
<keyword evidence="12" id="KW-1185">Reference proteome</keyword>
<evidence type="ECO:0000256" key="5">
    <source>
        <dbReference type="ARBA" id="ARBA00022759"/>
    </source>
</evidence>
<comment type="function">
    <text evidence="9">CRISPR (clustered regularly interspaced short palindromic repeat), is an adaptive immune system that provides protection against mobile genetic elements (viruses, transposable elements and conjugative plasmids). CRISPR clusters contain sequences complementary to antecedent mobile elements and target invading nucleic acids. CRISPR clusters are transcribed and processed into CRISPR RNA (crRNA). Functions as a ssRNA-specific endoribonuclease. Involved in the integration of spacer DNA into the CRISPR cassette.</text>
</comment>
<keyword evidence="4 9" id="KW-0479">Metal-binding</keyword>
<dbReference type="GO" id="GO:0016787">
    <property type="term" value="F:hydrolase activity"/>
    <property type="evidence" value="ECO:0007669"/>
    <property type="project" value="UniProtKB-KW"/>
</dbReference>
<dbReference type="GO" id="GO:0043571">
    <property type="term" value="P:maintenance of CRISPR repeat elements"/>
    <property type="evidence" value="ECO:0007669"/>
    <property type="project" value="UniProtKB-UniRule"/>
</dbReference>
<dbReference type="InterPro" id="IPR021127">
    <property type="entry name" value="CRISPR_associated_Cas2"/>
</dbReference>
<evidence type="ECO:0000256" key="10">
    <source>
        <dbReference type="PIRNR" id="PIRNR032582"/>
    </source>
</evidence>
<evidence type="ECO:0000256" key="1">
    <source>
        <dbReference type="ARBA" id="ARBA00001946"/>
    </source>
</evidence>
<feature type="binding site" evidence="9">
    <location>
        <position position="8"/>
    </location>
    <ligand>
        <name>Mg(2+)</name>
        <dbReference type="ChEBI" id="CHEBI:18420"/>
        <note>catalytic</note>
    </ligand>
</feature>
<protein>
    <recommendedName>
        <fullName evidence="9">CRISPR-associated endoribonuclease Cas2</fullName>
        <ecNumber evidence="9">3.1.-.-</ecNumber>
    </recommendedName>
</protein>
<dbReference type="PANTHER" id="PTHR34405">
    <property type="entry name" value="CRISPR-ASSOCIATED ENDORIBONUCLEASE CAS2"/>
    <property type="match status" value="1"/>
</dbReference>
<name>A0A7T5VEU2_9BACT</name>
<keyword evidence="8 9" id="KW-0051">Antiviral defense</keyword>
<accession>A0A7T5VEU2</accession>
<organism evidence="11 12">
    <name type="scientific">Desulfobulbus oligotrophicus</name>
    <dbReference type="NCBI Taxonomy" id="1909699"/>
    <lineage>
        <taxon>Bacteria</taxon>
        <taxon>Pseudomonadati</taxon>
        <taxon>Thermodesulfobacteriota</taxon>
        <taxon>Desulfobulbia</taxon>
        <taxon>Desulfobulbales</taxon>
        <taxon>Desulfobulbaceae</taxon>
        <taxon>Desulfobulbus</taxon>
    </lineage>
</organism>
<dbReference type="EMBL" id="CP054140">
    <property type="protein sequence ID" value="QQG66599.1"/>
    <property type="molecule type" value="Genomic_DNA"/>
</dbReference>
<evidence type="ECO:0000256" key="7">
    <source>
        <dbReference type="ARBA" id="ARBA00022842"/>
    </source>
</evidence>
<comment type="similarity">
    <text evidence="2 9 10">Belongs to the CRISPR-associated endoribonuclease Cas2 protein family.</text>
</comment>
<keyword evidence="6 9" id="KW-0378">Hydrolase</keyword>
<dbReference type="GO" id="GO:0004521">
    <property type="term" value="F:RNA endonuclease activity"/>
    <property type="evidence" value="ECO:0007669"/>
    <property type="project" value="UniProtKB-UniRule"/>
</dbReference>
<dbReference type="EC" id="3.1.-.-" evidence="9"/>
<gene>
    <name evidence="9 11" type="primary">cas2</name>
    <name evidence="11" type="ORF">HP555_12320</name>
</gene>
<keyword evidence="7 9" id="KW-0460">Magnesium</keyword>
<dbReference type="GO" id="GO:0051607">
    <property type="term" value="P:defense response to virus"/>
    <property type="evidence" value="ECO:0007669"/>
    <property type="project" value="UniProtKB-UniRule"/>
</dbReference>
<evidence type="ECO:0000256" key="9">
    <source>
        <dbReference type="HAMAP-Rule" id="MF_01471"/>
    </source>
</evidence>
<dbReference type="Gene3D" id="3.30.70.240">
    <property type="match status" value="1"/>
</dbReference>
<keyword evidence="5 9" id="KW-0255">Endonuclease</keyword>
<evidence type="ECO:0000256" key="6">
    <source>
        <dbReference type="ARBA" id="ARBA00022801"/>
    </source>
</evidence>
<comment type="subunit">
    <text evidence="9">Homodimer, forms a heterotetramer with a Cas1 homodimer.</text>
</comment>
<evidence type="ECO:0000256" key="8">
    <source>
        <dbReference type="ARBA" id="ARBA00023118"/>
    </source>
</evidence>
<dbReference type="KEGG" id="dog:HP555_12320"/>
<dbReference type="Proteomes" id="UP000596092">
    <property type="component" value="Chromosome"/>
</dbReference>
<keyword evidence="3 9" id="KW-0540">Nuclease</keyword>